<dbReference type="InterPro" id="IPR050278">
    <property type="entry name" value="Serine_Prot_S9B/DPPIV"/>
</dbReference>
<proteinExistence type="inferred from homology"/>
<dbReference type="Gene3D" id="3.40.50.1820">
    <property type="entry name" value="alpha/beta hydrolase"/>
    <property type="match status" value="1"/>
</dbReference>
<dbReference type="Pfam" id="PF00326">
    <property type="entry name" value="Peptidase_S9"/>
    <property type="match status" value="1"/>
</dbReference>
<evidence type="ECO:0000256" key="5">
    <source>
        <dbReference type="SAM" id="Phobius"/>
    </source>
</evidence>
<dbReference type="PANTHER" id="PTHR11731">
    <property type="entry name" value="PROTEASE FAMILY S9B,C DIPEPTIDYL-PEPTIDASE IV-RELATED"/>
    <property type="match status" value="1"/>
</dbReference>
<dbReference type="PANTHER" id="PTHR11731:SF154">
    <property type="entry name" value="VENOM DIPEPTIDYL PEPTIDASE 4-LIKE PROTEIN"/>
    <property type="match status" value="1"/>
</dbReference>
<dbReference type="InterPro" id="IPR002469">
    <property type="entry name" value="Peptidase_S9B_N"/>
</dbReference>
<feature type="region of interest" description="Disordered" evidence="4">
    <location>
        <begin position="64"/>
        <end position="107"/>
    </location>
</feature>
<organism evidence="8 9">
    <name type="scientific">Mythimna separata</name>
    <name type="common">Oriental armyworm</name>
    <name type="synonym">Pseudaletia separata</name>
    <dbReference type="NCBI Taxonomy" id="271217"/>
    <lineage>
        <taxon>Eukaryota</taxon>
        <taxon>Metazoa</taxon>
        <taxon>Ecdysozoa</taxon>
        <taxon>Arthropoda</taxon>
        <taxon>Hexapoda</taxon>
        <taxon>Insecta</taxon>
        <taxon>Pterygota</taxon>
        <taxon>Neoptera</taxon>
        <taxon>Endopterygota</taxon>
        <taxon>Lepidoptera</taxon>
        <taxon>Glossata</taxon>
        <taxon>Ditrysia</taxon>
        <taxon>Noctuoidea</taxon>
        <taxon>Noctuidae</taxon>
        <taxon>Noctuinae</taxon>
        <taxon>Hadenini</taxon>
        <taxon>Mythimna</taxon>
    </lineage>
</organism>
<feature type="domain" description="Peptidase S9 prolyl oligopeptidase catalytic" evidence="6">
    <location>
        <begin position="626"/>
        <end position="829"/>
    </location>
</feature>
<evidence type="ECO:0000259" key="7">
    <source>
        <dbReference type="Pfam" id="PF00930"/>
    </source>
</evidence>
<evidence type="ECO:0000256" key="1">
    <source>
        <dbReference type="ARBA" id="ARBA00010036"/>
    </source>
</evidence>
<reference evidence="8" key="1">
    <citation type="submission" date="2023-03" db="EMBL/GenBank/DDBJ databases">
        <title>Chromosome-level genomes of two armyworms, Mythimna separata and Mythimna loreyi, provide insights into the biosynthesis and reception of sex pheromones.</title>
        <authorList>
            <person name="Zhao H."/>
        </authorList>
    </citation>
    <scope>NUCLEOTIDE SEQUENCE</scope>
    <source>
        <strain evidence="8">BeijingLab</strain>
        <tissue evidence="8">Pupa</tissue>
    </source>
</reference>
<dbReference type="GO" id="GO:0006508">
    <property type="term" value="P:proteolysis"/>
    <property type="evidence" value="ECO:0007669"/>
    <property type="project" value="InterPro"/>
</dbReference>
<dbReference type="Pfam" id="PF00930">
    <property type="entry name" value="DPPIV_N"/>
    <property type="match status" value="1"/>
</dbReference>
<dbReference type="InterPro" id="IPR029058">
    <property type="entry name" value="AB_hydrolase_fold"/>
</dbReference>
<sequence length="830" mass="91934">MAQDKGGSTMELGSNQNLIGTSSNKKIMIYAIVTIVMLAALGGIVALIVVLSGGEAEPVVTTTTAAPTTASEPSTPVDPTSPATVSESTVEPPTSPETTPEPKPPLDIEKFIRGEYSPSPFNATWTAGGEMFFRNSDGDLVLYNIEIGETKSLVSNTTSQVLQQSSRVMQLSPDGNEVILAYNVDPVYRHSFMARYAAVNTNNGNTVYISPLSTNAGKSDDVPKLQNFVWGSTGTALAFVYLNNVYYQSDLSSAPRQITTTGQVDVIFNGVPDWVYEEEVFGSNNAIWFSKDSSKIAYATFNDTEVRKMYVPHYGVPGSVDDQYTQHREIRYPKTGTTNPTVSVTLLDVNTVGSIPNVYTAPTGFPILKTVTFVTNSSIAIVWTNRVQTQMRIELCSAGQSTCSLIYSYSEHDGWIDKVPLFFNEAGTSFITILPQNVRGYFYKQIVQASPPLTGDGEWTTLNRVNTEHTVLEILAWTPNGEIWYTATGLDTMDQHIYKIIDGGALCFTCLIVREDGNWCLYNEAALNNAGDRITLNCAGPAMPQILIYNTDGTLIRVWDDNAELSELTSDLGLPIKIRYYANINPGLPAADVQVQVPADYETRTNVPLLVYVYGGPETALVTSKWSLDWGSYLVSRWGIAVAHIDGRGSGRRGIENMFALNERLGSVEVEDQIAVTKFLHDNLSWIDRKRTCIWGWSYGGYAATKALAEGGDVFKCAAAVAPVVDWKYYDTIYTERYMGLPTENQEGYEASTLLTEKMAENLRNKSYFLIHGTEDDNVHYQHTMLLSRFLQRRDVYFKQMSYTDEDHGLGDVRPHLYHALEKFLQENLL</sequence>
<comment type="similarity">
    <text evidence="1">Belongs to the peptidase S9B family. DPPIV subfamily.</text>
</comment>
<keyword evidence="5" id="KW-1133">Transmembrane helix</keyword>
<protein>
    <recommendedName>
        <fullName evidence="3">Venom dipeptidyl peptidase 4</fullName>
    </recommendedName>
</protein>
<dbReference type="InterPro" id="IPR001375">
    <property type="entry name" value="Peptidase_S9_cat"/>
</dbReference>
<evidence type="ECO:0000256" key="3">
    <source>
        <dbReference type="ARBA" id="ARBA00072929"/>
    </source>
</evidence>
<keyword evidence="5" id="KW-0472">Membrane</keyword>
<dbReference type="GO" id="GO:0008236">
    <property type="term" value="F:serine-type peptidase activity"/>
    <property type="evidence" value="ECO:0007669"/>
    <property type="project" value="InterPro"/>
</dbReference>
<dbReference type="AlphaFoldDB" id="A0AAD8DUS7"/>
<keyword evidence="5" id="KW-0812">Transmembrane</keyword>
<evidence type="ECO:0000256" key="2">
    <source>
        <dbReference type="ARBA" id="ARBA00023180"/>
    </source>
</evidence>
<dbReference type="Proteomes" id="UP001231518">
    <property type="component" value="Chromosome 7"/>
</dbReference>
<evidence type="ECO:0000256" key="4">
    <source>
        <dbReference type="SAM" id="MobiDB-lite"/>
    </source>
</evidence>
<evidence type="ECO:0000259" key="6">
    <source>
        <dbReference type="Pfam" id="PF00326"/>
    </source>
</evidence>
<feature type="transmembrane region" description="Helical" evidence="5">
    <location>
        <begin position="27"/>
        <end position="51"/>
    </location>
</feature>
<dbReference type="EMBL" id="JARGEI010000010">
    <property type="protein sequence ID" value="KAJ8724870.1"/>
    <property type="molecule type" value="Genomic_DNA"/>
</dbReference>
<dbReference type="FunFam" id="3.40.50.1820:FF:000003">
    <property type="entry name" value="Dipeptidyl peptidase 4"/>
    <property type="match status" value="1"/>
</dbReference>
<name>A0AAD8DUS7_MYTSE</name>
<keyword evidence="9" id="KW-1185">Reference proteome</keyword>
<evidence type="ECO:0000313" key="9">
    <source>
        <dbReference type="Proteomes" id="UP001231518"/>
    </source>
</evidence>
<dbReference type="SUPFAM" id="SSF53474">
    <property type="entry name" value="alpha/beta-Hydrolases"/>
    <property type="match status" value="1"/>
</dbReference>
<gene>
    <name evidence="8" type="ORF">PYW07_015828</name>
</gene>
<comment type="caution">
    <text evidence="8">The sequence shown here is derived from an EMBL/GenBank/DDBJ whole genome shotgun (WGS) entry which is preliminary data.</text>
</comment>
<keyword evidence="2" id="KW-0325">Glycoprotein</keyword>
<feature type="compositionally biased region" description="Pro residues" evidence="4">
    <location>
        <begin position="93"/>
        <end position="103"/>
    </location>
</feature>
<dbReference type="SUPFAM" id="SSF82171">
    <property type="entry name" value="DPP6 N-terminal domain-like"/>
    <property type="match status" value="1"/>
</dbReference>
<dbReference type="GO" id="GO:0005886">
    <property type="term" value="C:plasma membrane"/>
    <property type="evidence" value="ECO:0007669"/>
    <property type="project" value="TreeGrafter"/>
</dbReference>
<dbReference type="Gene3D" id="2.140.10.30">
    <property type="entry name" value="Dipeptidylpeptidase IV, N-terminal domain"/>
    <property type="match status" value="1"/>
</dbReference>
<accession>A0AAD8DUS7</accession>
<feature type="compositionally biased region" description="Low complexity" evidence="4">
    <location>
        <begin position="64"/>
        <end position="77"/>
    </location>
</feature>
<feature type="domain" description="Dipeptidylpeptidase IV N-terminal" evidence="7">
    <location>
        <begin position="172"/>
        <end position="544"/>
    </location>
</feature>
<dbReference type="GO" id="GO:0008239">
    <property type="term" value="F:dipeptidyl-peptidase activity"/>
    <property type="evidence" value="ECO:0007669"/>
    <property type="project" value="TreeGrafter"/>
</dbReference>
<evidence type="ECO:0000313" key="8">
    <source>
        <dbReference type="EMBL" id="KAJ8724870.1"/>
    </source>
</evidence>